<sequence>MPNIKFTKSELNKIKPSNNIVDYTDPEYKGLVLRVTPSGGKTWRLNYRNKNKVQKRYTIANYNSLTLTQAKLESQRLNGLISQGIDIQADESQKNKDMSFKEYLYDFYLDWYKDNRKSYKTNNDILTKQLQSIHDTKLKDITPSLVSGILYKYQKDTNISDSRVNRIMACLKGAISKASEFGYIDNNSLSKLKLKPVSSSKIRYLDKQETQRFLDTLSKQKNMLLKGIVTIGYYTGMRRGEIFSLRWSDVDYTTNQIILDSKNTKSGKSRAIPIHSEVKKILLKLTKTCKSELVFKSPVTGAALDNIKKSWSRFIAEADIENFRFHDLRHNFCSMLVMKGVPIYTVAQLAGHSDVKTTQIYAHLSPDIKRAAVDLL</sequence>
<dbReference type="SUPFAM" id="SSF56349">
    <property type="entry name" value="DNA breaking-rejoining enzymes"/>
    <property type="match status" value="1"/>
</dbReference>
<evidence type="ECO:0000313" key="7">
    <source>
        <dbReference type="Proteomes" id="UP000000490"/>
    </source>
</evidence>
<keyword evidence="4" id="KW-0233">DNA recombination</keyword>
<evidence type="ECO:0000313" key="6">
    <source>
        <dbReference type="EMBL" id="AEI35218.1"/>
    </source>
</evidence>
<gene>
    <name evidence="6" type="ordered locus">F7308_0290</name>
</gene>
<evidence type="ECO:0000256" key="2">
    <source>
        <dbReference type="ARBA" id="ARBA00022908"/>
    </source>
</evidence>
<dbReference type="PROSITE" id="PS51898">
    <property type="entry name" value="TYR_RECOMBINASE"/>
    <property type="match status" value="1"/>
</dbReference>
<dbReference type="Pfam" id="PF00589">
    <property type="entry name" value="Phage_integrase"/>
    <property type="match status" value="1"/>
</dbReference>
<evidence type="ECO:0000256" key="1">
    <source>
        <dbReference type="ARBA" id="ARBA00008857"/>
    </source>
</evidence>
<reference evidence="6" key="1">
    <citation type="submission" date="2011-05" db="EMBL/GenBank/DDBJ databases">
        <authorList>
            <person name="Kuske C.R."/>
            <person name="Challacombe J.F."/>
            <person name="Siddaramappa S."/>
            <person name="Petersen J.M."/>
            <person name="Bruce D.C."/>
        </authorList>
    </citation>
    <scope>NUCLEOTIDE SEQUENCE</scope>
    <source>
        <strain evidence="6">TX077308</strain>
    </source>
</reference>
<comment type="similarity">
    <text evidence="1">Belongs to the 'phage' integrase family.</text>
</comment>
<evidence type="ECO:0000259" key="5">
    <source>
        <dbReference type="PROSITE" id="PS51898"/>
    </source>
</evidence>
<dbReference type="EMBL" id="CP002872">
    <property type="protein sequence ID" value="AEI35218.1"/>
    <property type="molecule type" value="Genomic_DNA"/>
</dbReference>
<dbReference type="InterPro" id="IPR025166">
    <property type="entry name" value="Integrase_DNA_bind_dom"/>
</dbReference>
<keyword evidence="3" id="KW-0238">DNA-binding</keyword>
<keyword evidence="7" id="KW-1185">Reference proteome</keyword>
<organism evidence="6 7">
    <name type="scientific">Francisella salina</name>
    <dbReference type="NCBI Taxonomy" id="573569"/>
    <lineage>
        <taxon>Bacteria</taxon>
        <taxon>Pseudomonadati</taxon>
        <taxon>Pseudomonadota</taxon>
        <taxon>Gammaproteobacteria</taxon>
        <taxon>Thiotrichales</taxon>
        <taxon>Francisellaceae</taxon>
        <taxon>Francisella</taxon>
    </lineage>
</organism>
<dbReference type="InterPro" id="IPR010998">
    <property type="entry name" value="Integrase_recombinase_N"/>
</dbReference>
<proteinExistence type="inferred from homology"/>
<evidence type="ECO:0000256" key="3">
    <source>
        <dbReference type="ARBA" id="ARBA00023125"/>
    </source>
</evidence>
<dbReference type="Gene3D" id="3.30.160.390">
    <property type="entry name" value="Integrase, DNA-binding domain"/>
    <property type="match status" value="1"/>
</dbReference>
<dbReference type="PANTHER" id="PTHR30629:SF2">
    <property type="entry name" value="PROPHAGE INTEGRASE INTS-RELATED"/>
    <property type="match status" value="1"/>
</dbReference>
<dbReference type="RefSeq" id="WP_013922071.1">
    <property type="nucleotide sequence ID" value="NC_015696.1"/>
</dbReference>
<dbReference type="Proteomes" id="UP000000490">
    <property type="component" value="Chromosome"/>
</dbReference>
<keyword evidence="2" id="KW-0229">DNA integration</keyword>
<dbReference type="Pfam" id="PF13356">
    <property type="entry name" value="Arm-DNA-bind_3"/>
    <property type="match status" value="1"/>
</dbReference>
<dbReference type="InterPro" id="IPR050808">
    <property type="entry name" value="Phage_Integrase"/>
</dbReference>
<dbReference type="InterPro" id="IPR013762">
    <property type="entry name" value="Integrase-like_cat_sf"/>
</dbReference>
<dbReference type="InterPro" id="IPR011010">
    <property type="entry name" value="DNA_brk_join_enz"/>
</dbReference>
<dbReference type="InterPro" id="IPR002104">
    <property type="entry name" value="Integrase_catalytic"/>
</dbReference>
<protein>
    <submittedName>
        <fullName evidence="6">Integrase</fullName>
    </submittedName>
</protein>
<accession>A0ABM5M821</accession>
<dbReference type="InterPro" id="IPR038488">
    <property type="entry name" value="Integrase_DNA-bd_sf"/>
</dbReference>
<dbReference type="Gene3D" id="1.10.150.130">
    <property type="match status" value="1"/>
</dbReference>
<name>A0ABM5M821_FRAST</name>
<feature type="domain" description="Tyr recombinase" evidence="5">
    <location>
        <begin position="200"/>
        <end position="374"/>
    </location>
</feature>
<evidence type="ECO:0000256" key="4">
    <source>
        <dbReference type="ARBA" id="ARBA00023172"/>
    </source>
</evidence>
<dbReference type="Gene3D" id="1.10.443.10">
    <property type="entry name" value="Intergrase catalytic core"/>
    <property type="match status" value="1"/>
</dbReference>
<dbReference type="PANTHER" id="PTHR30629">
    <property type="entry name" value="PROPHAGE INTEGRASE"/>
    <property type="match status" value="1"/>
</dbReference>
<dbReference type="CDD" id="cd00796">
    <property type="entry name" value="INT_Rci_Hp1_C"/>
    <property type="match status" value="1"/>
</dbReference>